<dbReference type="InterPro" id="IPR011991">
    <property type="entry name" value="ArsR-like_HTH"/>
</dbReference>
<dbReference type="RefSeq" id="WP_145076381.1">
    <property type="nucleotide sequence ID" value="NZ_CP036425.1"/>
</dbReference>
<protein>
    <submittedName>
        <fullName evidence="5">HTH-type transcriptional repressor AseR</fullName>
    </submittedName>
</protein>
<dbReference type="InterPro" id="IPR001845">
    <property type="entry name" value="HTH_ArsR_DNA-bd_dom"/>
</dbReference>
<accession>A0A517YT33</accession>
<keyword evidence="2" id="KW-0238">DNA-binding</keyword>
<dbReference type="PROSITE" id="PS50987">
    <property type="entry name" value="HTH_ARSR_2"/>
    <property type="match status" value="1"/>
</dbReference>
<dbReference type="EMBL" id="CP036425">
    <property type="protein sequence ID" value="QDU33386.1"/>
    <property type="molecule type" value="Genomic_DNA"/>
</dbReference>
<dbReference type="Gene3D" id="1.10.10.10">
    <property type="entry name" value="Winged helix-like DNA-binding domain superfamily/Winged helix DNA-binding domain"/>
    <property type="match status" value="1"/>
</dbReference>
<dbReference type="Pfam" id="PF01022">
    <property type="entry name" value="HTH_5"/>
    <property type="match status" value="1"/>
</dbReference>
<feature type="domain" description="HTH arsR-type" evidence="4">
    <location>
        <begin position="1"/>
        <end position="93"/>
    </location>
</feature>
<dbReference type="InterPro" id="IPR036388">
    <property type="entry name" value="WH-like_DNA-bd_sf"/>
</dbReference>
<dbReference type="PRINTS" id="PR00778">
    <property type="entry name" value="HTHARSR"/>
</dbReference>
<dbReference type="SMART" id="SM00418">
    <property type="entry name" value="HTH_ARSR"/>
    <property type="match status" value="1"/>
</dbReference>
<evidence type="ECO:0000256" key="1">
    <source>
        <dbReference type="ARBA" id="ARBA00023015"/>
    </source>
</evidence>
<evidence type="ECO:0000259" key="4">
    <source>
        <dbReference type="PROSITE" id="PS50987"/>
    </source>
</evidence>
<evidence type="ECO:0000256" key="2">
    <source>
        <dbReference type="ARBA" id="ARBA00023125"/>
    </source>
</evidence>
<dbReference type="AlphaFoldDB" id="A0A517YT33"/>
<dbReference type="InterPro" id="IPR051081">
    <property type="entry name" value="HTH_MetalResp_TranReg"/>
</dbReference>
<dbReference type="Proteomes" id="UP000317369">
    <property type="component" value="Chromosome"/>
</dbReference>
<dbReference type="KEGG" id="pcor:KS4_14320"/>
<dbReference type="GO" id="GO:0003677">
    <property type="term" value="F:DNA binding"/>
    <property type="evidence" value="ECO:0007669"/>
    <property type="project" value="UniProtKB-KW"/>
</dbReference>
<organism evidence="5 6">
    <name type="scientific">Poriferisphaera corsica</name>
    <dbReference type="NCBI Taxonomy" id="2528020"/>
    <lineage>
        <taxon>Bacteria</taxon>
        <taxon>Pseudomonadati</taxon>
        <taxon>Planctomycetota</taxon>
        <taxon>Phycisphaerae</taxon>
        <taxon>Phycisphaerales</taxon>
        <taxon>Phycisphaeraceae</taxon>
        <taxon>Poriferisphaera</taxon>
    </lineage>
</organism>
<keyword evidence="6" id="KW-1185">Reference proteome</keyword>
<dbReference type="PANTHER" id="PTHR33154:SF18">
    <property type="entry name" value="ARSENICAL RESISTANCE OPERON REPRESSOR"/>
    <property type="match status" value="1"/>
</dbReference>
<sequence>MQQFTQITKALSDPTRLRALMTLTDGELCLCQIIDILHLAPSTVSKHMNLLHDAGFLQKRKQGKWQYYKLNPSPTSPAKQLLKLTISSLESEPQILTDRKTRKAVIKQELEVTCECYNR</sequence>
<name>A0A517YT33_9BACT</name>
<gene>
    <name evidence="5" type="primary">aseR</name>
    <name evidence="5" type="ORF">KS4_14320</name>
</gene>
<dbReference type="OrthoDB" id="9802016at2"/>
<dbReference type="SUPFAM" id="SSF46785">
    <property type="entry name" value="Winged helix' DNA-binding domain"/>
    <property type="match status" value="1"/>
</dbReference>
<dbReference type="PANTHER" id="PTHR33154">
    <property type="entry name" value="TRANSCRIPTIONAL REGULATOR, ARSR FAMILY"/>
    <property type="match status" value="1"/>
</dbReference>
<keyword evidence="3" id="KW-0804">Transcription</keyword>
<evidence type="ECO:0000313" key="6">
    <source>
        <dbReference type="Proteomes" id="UP000317369"/>
    </source>
</evidence>
<evidence type="ECO:0000313" key="5">
    <source>
        <dbReference type="EMBL" id="QDU33386.1"/>
    </source>
</evidence>
<keyword evidence="1" id="KW-0805">Transcription regulation</keyword>
<proteinExistence type="predicted"/>
<reference evidence="5 6" key="1">
    <citation type="submission" date="2019-02" db="EMBL/GenBank/DDBJ databases">
        <title>Deep-cultivation of Planctomycetes and their phenomic and genomic characterization uncovers novel biology.</title>
        <authorList>
            <person name="Wiegand S."/>
            <person name="Jogler M."/>
            <person name="Boedeker C."/>
            <person name="Pinto D."/>
            <person name="Vollmers J."/>
            <person name="Rivas-Marin E."/>
            <person name="Kohn T."/>
            <person name="Peeters S.H."/>
            <person name="Heuer A."/>
            <person name="Rast P."/>
            <person name="Oberbeckmann S."/>
            <person name="Bunk B."/>
            <person name="Jeske O."/>
            <person name="Meyerdierks A."/>
            <person name="Storesund J.E."/>
            <person name="Kallscheuer N."/>
            <person name="Luecker S."/>
            <person name="Lage O.M."/>
            <person name="Pohl T."/>
            <person name="Merkel B.J."/>
            <person name="Hornburger P."/>
            <person name="Mueller R.-W."/>
            <person name="Bruemmer F."/>
            <person name="Labrenz M."/>
            <person name="Spormann A.M."/>
            <person name="Op den Camp H."/>
            <person name="Overmann J."/>
            <person name="Amann R."/>
            <person name="Jetten M.S.M."/>
            <person name="Mascher T."/>
            <person name="Medema M.H."/>
            <person name="Devos D.P."/>
            <person name="Kaster A.-K."/>
            <person name="Ovreas L."/>
            <person name="Rohde M."/>
            <person name="Galperin M.Y."/>
            <person name="Jogler C."/>
        </authorList>
    </citation>
    <scope>NUCLEOTIDE SEQUENCE [LARGE SCALE GENOMIC DNA]</scope>
    <source>
        <strain evidence="5 6">KS4</strain>
    </source>
</reference>
<dbReference type="CDD" id="cd00090">
    <property type="entry name" value="HTH_ARSR"/>
    <property type="match status" value="1"/>
</dbReference>
<dbReference type="NCBIfam" id="NF033788">
    <property type="entry name" value="HTH_metalloreg"/>
    <property type="match status" value="1"/>
</dbReference>
<dbReference type="GO" id="GO:0003700">
    <property type="term" value="F:DNA-binding transcription factor activity"/>
    <property type="evidence" value="ECO:0007669"/>
    <property type="project" value="InterPro"/>
</dbReference>
<dbReference type="InterPro" id="IPR036390">
    <property type="entry name" value="WH_DNA-bd_sf"/>
</dbReference>
<evidence type="ECO:0000256" key="3">
    <source>
        <dbReference type="ARBA" id="ARBA00023163"/>
    </source>
</evidence>